<name>A0A8J3T9L3_9ACTN</name>
<organism evidence="1 2">
    <name type="scientific">Planosporangium mesophilum</name>
    <dbReference type="NCBI Taxonomy" id="689768"/>
    <lineage>
        <taxon>Bacteria</taxon>
        <taxon>Bacillati</taxon>
        <taxon>Actinomycetota</taxon>
        <taxon>Actinomycetes</taxon>
        <taxon>Micromonosporales</taxon>
        <taxon>Micromonosporaceae</taxon>
        <taxon>Planosporangium</taxon>
    </lineage>
</organism>
<evidence type="ECO:0000313" key="1">
    <source>
        <dbReference type="EMBL" id="GII22753.1"/>
    </source>
</evidence>
<keyword evidence="2" id="KW-1185">Reference proteome</keyword>
<dbReference type="EMBL" id="BOON01000019">
    <property type="protein sequence ID" value="GII22753.1"/>
    <property type="molecule type" value="Genomic_DNA"/>
</dbReference>
<reference evidence="1" key="1">
    <citation type="submission" date="2021-01" db="EMBL/GenBank/DDBJ databases">
        <title>Whole genome shotgun sequence of Planosporangium mesophilum NBRC 109066.</title>
        <authorList>
            <person name="Komaki H."/>
            <person name="Tamura T."/>
        </authorList>
    </citation>
    <scope>NUCLEOTIDE SEQUENCE</scope>
    <source>
        <strain evidence="1">NBRC 109066</strain>
    </source>
</reference>
<sequence length="132" mass="14450">MTGIETGRRPRRAPPDVRGWIAGPAVASAVERDGLYVYLNTRNPAVPIDFDQTREKYVVRPGFGAHPVVGVPWLGAKIVAESLAGRLPSGKGVGSVPGQERAGRDIWPLWPGSGWVRWVRGWSCAWWRPVIG</sequence>
<gene>
    <name evidence="1" type="ORF">Pme01_23500</name>
</gene>
<accession>A0A8J3T9L3</accession>
<comment type="caution">
    <text evidence="1">The sequence shown here is derived from an EMBL/GenBank/DDBJ whole genome shotgun (WGS) entry which is preliminary data.</text>
</comment>
<protein>
    <submittedName>
        <fullName evidence="1">Uncharacterized protein</fullName>
    </submittedName>
</protein>
<dbReference type="Proteomes" id="UP000599074">
    <property type="component" value="Unassembled WGS sequence"/>
</dbReference>
<evidence type="ECO:0000313" key="2">
    <source>
        <dbReference type="Proteomes" id="UP000599074"/>
    </source>
</evidence>
<proteinExistence type="predicted"/>
<dbReference type="AlphaFoldDB" id="A0A8J3T9L3"/>